<organism evidence="5 6">
    <name type="scientific">Ananas comosus</name>
    <name type="common">Pineapple</name>
    <name type="synonym">Ananas ananas</name>
    <dbReference type="NCBI Taxonomy" id="4615"/>
    <lineage>
        <taxon>Eukaryota</taxon>
        <taxon>Viridiplantae</taxon>
        <taxon>Streptophyta</taxon>
        <taxon>Embryophyta</taxon>
        <taxon>Tracheophyta</taxon>
        <taxon>Spermatophyta</taxon>
        <taxon>Magnoliopsida</taxon>
        <taxon>Liliopsida</taxon>
        <taxon>Poales</taxon>
        <taxon>Bromeliaceae</taxon>
        <taxon>Bromelioideae</taxon>
        <taxon>Ananas</taxon>
    </lineage>
</organism>
<accession>A0A199VJK8</accession>
<name>A0A199VJK8_ANACO</name>
<protein>
    <submittedName>
        <fullName evidence="5">Cysteine-rich receptor-like protein kinase 10</fullName>
    </submittedName>
</protein>
<dbReference type="PANTHER" id="PTHR32099:SF42">
    <property type="entry name" value="CYSTEINE-RICH RECEPTOR-LIKE PROTEIN KINASE 9-RELATED"/>
    <property type="match status" value="1"/>
</dbReference>
<gene>
    <name evidence="5" type="ORF">ACMD2_07235</name>
</gene>
<dbReference type="InterPro" id="IPR038408">
    <property type="entry name" value="GNK2_sf"/>
</dbReference>
<dbReference type="PROSITE" id="PS51473">
    <property type="entry name" value="GNK2"/>
    <property type="match status" value="1"/>
</dbReference>
<proteinExistence type="predicted"/>
<sequence length="150" mass="16097">MDTPPSSALSPSYLLLISHLCFLLLRHGGADPLYQICGNTGNYTANSTYEPNLRQLRASLPSIASVSDGFSTASTGETPDQVWGLALCRGDINATDCRTCLGGASNDTQQLCRTTKRAVICTTTASSSIQPKLHLHLQQLQQIYIGIPKT</sequence>
<keyword evidence="2" id="KW-0677">Repeat</keyword>
<evidence type="ECO:0000256" key="2">
    <source>
        <dbReference type="ARBA" id="ARBA00022737"/>
    </source>
</evidence>
<keyword evidence="1 3" id="KW-0732">Signal</keyword>
<evidence type="ECO:0000256" key="1">
    <source>
        <dbReference type="ARBA" id="ARBA00022729"/>
    </source>
</evidence>
<dbReference type="AlphaFoldDB" id="A0A199VJK8"/>
<reference evidence="5 6" key="1">
    <citation type="journal article" date="2016" name="DNA Res.">
        <title>The draft genome of MD-2 pineapple using hybrid error correction of long reads.</title>
        <authorList>
            <person name="Redwan R.M."/>
            <person name="Saidin A."/>
            <person name="Kumar S.V."/>
        </authorList>
    </citation>
    <scope>NUCLEOTIDE SEQUENCE [LARGE SCALE GENOMIC DNA]</scope>
    <source>
        <strain evidence="6">cv. MD2</strain>
        <tissue evidence="5">Leaf</tissue>
    </source>
</reference>
<dbReference type="InterPro" id="IPR002902">
    <property type="entry name" value="GNK2"/>
</dbReference>
<evidence type="ECO:0000313" key="5">
    <source>
        <dbReference type="EMBL" id="OAY77066.1"/>
    </source>
</evidence>
<feature type="domain" description="Gnk2-homologous" evidence="4">
    <location>
        <begin position="31"/>
        <end position="134"/>
    </location>
</feature>
<comment type="caution">
    <text evidence="5">The sequence shown here is derived from an EMBL/GenBank/DDBJ whole genome shotgun (WGS) entry which is preliminary data.</text>
</comment>
<dbReference type="STRING" id="4615.A0A199VJK8"/>
<dbReference type="Proteomes" id="UP000092600">
    <property type="component" value="Unassembled WGS sequence"/>
</dbReference>
<feature type="signal peptide" evidence="3">
    <location>
        <begin position="1"/>
        <end position="30"/>
    </location>
</feature>
<dbReference type="PANTHER" id="PTHR32099">
    <property type="entry name" value="CYSTEINE-RICH REPEAT SECRETORY PROTEIN"/>
    <property type="match status" value="1"/>
</dbReference>
<feature type="chain" id="PRO_5008285936" evidence="3">
    <location>
        <begin position="31"/>
        <end position="150"/>
    </location>
</feature>
<evidence type="ECO:0000259" key="4">
    <source>
        <dbReference type="PROSITE" id="PS51473"/>
    </source>
</evidence>
<evidence type="ECO:0000256" key="3">
    <source>
        <dbReference type="SAM" id="SignalP"/>
    </source>
</evidence>
<dbReference type="Gene3D" id="3.30.430.20">
    <property type="entry name" value="Gnk2 domain, C-X8-C-X2-C motif"/>
    <property type="match status" value="1"/>
</dbReference>
<keyword evidence="5" id="KW-0675">Receptor</keyword>
<dbReference type="EMBL" id="LSRQ01001632">
    <property type="protein sequence ID" value="OAY77066.1"/>
    <property type="molecule type" value="Genomic_DNA"/>
</dbReference>
<dbReference type="Pfam" id="PF01657">
    <property type="entry name" value="Stress-antifung"/>
    <property type="match status" value="1"/>
</dbReference>
<keyword evidence="5" id="KW-0808">Transferase</keyword>
<evidence type="ECO:0000313" key="6">
    <source>
        <dbReference type="Proteomes" id="UP000092600"/>
    </source>
</evidence>
<dbReference type="CDD" id="cd23509">
    <property type="entry name" value="Gnk2-like"/>
    <property type="match status" value="1"/>
</dbReference>
<keyword evidence="5" id="KW-0418">Kinase</keyword>
<dbReference type="GO" id="GO:0016301">
    <property type="term" value="F:kinase activity"/>
    <property type="evidence" value="ECO:0007669"/>
    <property type="project" value="UniProtKB-KW"/>
</dbReference>